<dbReference type="EMBL" id="BGPR01005331">
    <property type="protein sequence ID" value="GBN09209.1"/>
    <property type="molecule type" value="Genomic_DNA"/>
</dbReference>
<name>A0A4Y2L449_ARAVE</name>
<proteinExistence type="predicted"/>
<dbReference type="AlphaFoldDB" id="A0A4Y2L449"/>
<sequence>MALGISSLLPTFLLRGTACPPRFISKLIQGELSAILDLIGDLFPLESENNFADL</sequence>
<feature type="non-terminal residue" evidence="1">
    <location>
        <position position="54"/>
    </location>
</feature>
<reference evidence="1 2" key="1">
    <citation type="journal article" date="2019" name="Sci. Rep.">
        <title>Orb-weaving spider Araneus ventricosus genome elucidates the spidroin gene catalogue.</title>
        <authorList>
            <person name="Kono N."/>
            <person name="Nakamura H."/>
            <person name="Ohtoshi R."/>
            <person name="Moran D.A.P."/>
            <person name="Shinohara A."/>
            <person name="Yoshida Y."/>
            <person name="Fujiwara M."/>
            <person name="Mori M."/>
            <person name="Tomita M."/>
            <person name="Arakawa K."/>
        </authorList>
    </citation>
    <scope>NUCLEOTIDE SEQUENCE [LARGE SCALE GENOMIC DNA]</scope>
</reference>
<organism evidence="1 2">
    <name type="scientific">Araneus ventricosus</name>
    <name type="common">Orbweaver spider</name>
    <name type="synonym">Epeira ventricosa</name>
    <dbReference type="NCBI Taxonomy" id="182803"/>
    <lineage>
        <taxon>Eukaryota</taxon>
        <taxon>Metazoa</taxon>
        <taxon>Ecdysozoa</taxon>
        <taxon>Arthropoda</taxon>
        <taxon>Chelicerata</taxon>
        <taxon>Arachnida</taxon>
        <taxon>Araneae</taxon>
        <taxon>Araneomorphae</taxon>
        <taxon>Entelegynae</taxon>
        <taxon>Araneoidea</taxon>
        <taxon>Araneidae</taxon>
        <taxon>Araneus</taxon>
    </lineage>
</organism>
<protein>
    <submittedName>
        <fullName evidence="1">Uncharacterized protein</fullName>
    </submittedName>
</protein>
<gene>
    <name evidence="1" type="ORF">AVEN_123456_1</name>
</gene>
<evidence type="ECO:0000313" key="1">
    <source>
        <dbReference type="EMBL" id="GBN09209.1"/>
    </source>
</evidence>
<evidence type="ECO:0000313" key="2">
    <source>
        <dbReference type="Proteomes" id="UP000499080"/>
    </source>
</evidence>
<accession>A0A4Y2L449</accession>
<keyword evidence="2" id="KW-1185">Reference proteome</keyword>
<comment type="caution">
    <text evidence="1">The sequence shown here is derived from an EMBL/GenBank/DDBJ whole genome shotgun (WGS) entry which is preliminary data.</text>
</comment>
<dbReference type="Proteomes" id="UP000499080">
    <property type="component" value="Unassembled WGS sequence"/>
</dbReference>